<dbReference type="Gene3D" id="3.55.50.10">
    <property type="entry name" value="Baseplate protein-like domains"/>
    <property type="match status" value="1"/>
</dbReference>
<dbReference type="EMBL" id="CP000308">
    <property type="protein sequence ID" value="ABG15371.1"/>
    <property type="molecule type" value="Genomic_DNA"/>
</dbReference>
<dbReference type="Proteomes" id="UP000001971">
    <property type="component" value="Chromosome"/>
</dbReference>
<dbReference type="PATRIC" id="fig|360102.15.peg.2147"/>
<sequence>MFAHDKANNNKAADKTGTVTPTHIVSPEAAPTVSGAQMTEMAGGIGDAVGGTAGKRINQAAEVAKTALDAKAKVLDGGVTPTNIVATGPAPTVSGAQMTEMAGGIGDAVGGTAGKRINQAAEVAKTALEAKAKVLDGGVTPMNLAAGGAGAGLPDSAAAAISRLVKQPSGLQFTLTTASLPPQTFAVVDFTLSEMLSSPFVLNVGLASADPAVDFAAVLDEDATLFIWREGVLQRSITGMVASFEQGDTGFHQTRYSMVIRPALWRTSLRRNARIFQQASVEEIITTLLKENGINDFAFGFRHPHPVREFCVQYQESDFDFIQRLTAEEGIFYYFEFSAGKNTVVYADDVGSLPKGASLPYNPNVAAQAQELSITTFTRSAQVRPAMVQLKDYTFKNPNWAAAFSEQSGELQNQRPDYEHFDFPGRFKDAQHGQDFTRYRLDALRNDANLGQGASNDFTLQPGQLFSLYNHPRGDLNHAWQLLGIQHSGKQMQALEQASGDQGTVLFNHFSFIPHTQTWRPTPLAKPAMDGPQIAMVVGPPGEEIYCDEYGRIRLQFLWDRYGQSNDNSSCWIRVTQPWAGQGWGMLAIPRIGQEVVVDFLHGDPDQPIVTGRTYHANNIPPGSLPASKTQMAFRSKTHKGEGYNEMRFEDAKGGEGLFMHAQKDMTTMVLNDRKTDVTQDHSEHIGQDQSVTVVRNQSNTIQNDRRVEVTRDQQTEVGNDYQLVVKGEKKEFVTKIRYTEVHEDETLTVTKSIKIHAKQGDISISTPNAGITITHDGAIVLQGKYIRLAADMIDLNPEE</sequence>
<dbReference type="SUPFAM" id="SSF69349">
    <property type="entry name" value="Phage fibre proteins"/>
    <property type="match status" value="1"/>
</dbReference>
<feature type="region of interest" description="Disordered" evidence="2">
    <location>
        <begin position="1"/>
        <end position="30"/>
    </location>
</feature>
<dbReference type="NCBIfam" id="TIGR03361">
    <property type="entry name" value="VI_Rhs_Vgr"/>
    <property type="match status" value="1"/>
</dbReference>
<dbReference type="KEGG" id="ypa:YPA_3409"/>
<feature type="domain" description="Gp5/Type VI secretion system Vgr protein OB-fold" evidence="3">
    <location>
        <begin position="550"/>
        <end position="615"/>
    </location>
</feature>
<evidence type="ECO:0000259" key="3">
    <source>
        <dbReference type="Pfam" id="PF04717"/>
    </source>
</evidence>
<feature type="domain" description="Gp5/Type VI secretion system Vgr C-terminal trimerisation" evidence="4">
    <location>
        <begin position="633"/>
        <end position="734"/>
    </location>
</feature>
<dbReference type="Pfam" id="PF05954">
    <property type="entry name" value="Phage_GPD"/>
    <property type="match status" value="1"/>
</dbReference>
<dbReference type="InterPro" id="IPR006531">
    <property type="entry name" value="Gp5/Vgr_OB"/>
</dbReference>
<dbReference type="NCBIfam" id="TIGR01646">
    <property type="entry name" value="vgr_GE"/>
    <property type="match status" value="1"/>
</dbReference>
<dbReference type="GeneID" id="57975031"/>
<evidence type="ECO:0000256" key="1">
    <source>
        <dbReference type="ARBA" id="ARBA00005558"/>
    </source>
</evidence>
<dbReference type="SUPFAM" id="SSF69279">
    <property type="entry name" value="Phage tail proteins"/>
    <property type="match status" value="2"/>
</dbReference>
<dbReference type="InterPro" id="IPR006533">
    <property type="entry name" value="T6SS_Vgr_RhsGE"/>
</dbReference>
<dbReference type="HOGENOM" id="CLU_004121_7_2_6"/>
<gene>
    <name evidence="5" type="ordered locus">YPA_3409</name>
</gene>
<proteinExistence type="inferred from homology"/>
<dbReference type="PANTHER" id="PTHR32305:SF11">
    <property type="entry name" value="TYPE VI SECRETION SYSTEM SPIKE PROTEIN VGRG3"/>
    <property type="match status" value="1"/>
</dbReference>
<dbReference type="Pfam" id="PF04717">
    <property type="entry name" value="Phage_base_V"/>
    <property type="match status" value="1"/>
</dbReference>
<evidence type="ECO:0000313" key="5">
    <source>
        <dbReference type="EMBL" id="ABG15371.1"/>
    </source>
</evidence>
<accession>A0A0E1NUI2</accession>
<dbReference type="PANTHER" id="PTHR32305">
    <property type="match status" value="1"/>
</dbReference>
<dbReference type="AlphaFoldDB" id="A0A0E1NUI2"/>
<dbReference type="Gene3D" id="2.30.110.50">
    <property type="match status" value="1"/>
</dbReference>
<dbReference type="RefSeq" id="WP_002213876.1">
    <property type="nucleotide sequence ID" value="NC_008150.1"/>
</dbReference>
<dbReference type="InterPro" id="IPR050708">
    <property type="entry name" value="T6SS_VgrG/RHS"/>
</dbReference>
<comment type="similarity">
    <text evidence="1">Belongs to the VgrG protein family.</text>
</comment>
<organism evidence="5 6">
    <name type="scientific">Yersinia pestis bv. Antiqua (strain Antiqua)</name>
    <dbReference type="NCBI Taxonomy" id="360102"/>
    <lineage>
        <taxon>Bacteria</taxon>
        <taxon>Pseudomonadati</taxon>
        <taxon>Pseudomonadota</taxon>
        <taxon>Gammaproteobacteria</taxon>
        <taxon>Enterobacterales</taxon>
        <taxon>Yersiniaceae</taxon>
        <taxon>Yersinia</taxon>
    </lineage>
</organism>
<dbReference type="Gene3D" id="4.10.220.110">
    <property type="match status" value="1"/>
</dbReference>
<evidence type="ECO:0000256" key="2">
    <source>
        <dbReference type="SAM" id="MobiDB-lite"/>
    </source>
</evidence>
<protein>
    <submittedName>
        <fullName evidence="5">Putative Rhs accessory genetic element</fullName>
    </submittedName>
</protein>
<name>A0A0E1NUI2_YERPA</name>
<evidence type="ECO:0000259" key="4">
    <source>
        <dbReference type="Pfam" id="PF22178"/>
    </source>
</evidence>
<dbReference type="Pfam" id="PF22178">
    <property type="entry name" value="Gp5_trimer_C"/>
    <property type="match status" value="1"/>
</dbReference>
<dbReference type="Gene3D" id="2.40.50.230">
    <property type="entry name" value="Gp5 N-terminal domain"/>
    <property type="match status" value="1"/>
</dbReference>
<feature type="compositionally biased region" description="Basic and acidic residues" evidence="2">
    <location>
        <begin position="1"/>
        <end position="14"/>
    </location>
</feature>
<dbReference type="InterPro" id="IPR017847">
    <property type="entry name" value="T6SS_RhsGE_Vgr_subset"/>
</dbReference>
<dbReference type="InterPro" id="IPR054030">
    <property type="entry name" value="Gp5_Vgr_C"/>
</dbReference>
<evidence type="ECO:0000313" key="6">
    <source>
        <dbReference type="Proteomes" id="UP000001971"/>
    </source>
</evidence>
<dbReference type="SUPFAM" id="SSF69255">
    <property type="entry name" value="gp5 N-terminal domain-like"/>
    <property type="match status" value="1"/>
</dbReference>
<reference evidence="5 6" key="1">
    <citation type="journal article" date="2006" name="J. Bacteriol.">
        <title>Complete genome sequence of Yersinia pestis strains Antiqua and Nepal516: evidence of gene reduction in an emerging pathogen.</title>
        <authorList>
            <person name="Chain P.S."/>
            <person name="Hu P."/>
            <person name="Malfatti S.A."/>
            <person name="Radnedge L."/>
            <person name="Larimer F."/>
            <person name="Vergez L.M."/>
            <person name="Worsham P."/>
            <person name="Chu M.C."/>
            <person name="Andersen G.L."/>
        </authorList>
    </citation>
    <scope>NUCLEOTIDE SEQUENCE [LARGE SCALE GENOMIC DNA]</scope>
    <source>
        <strain evidence="5 6">Antiqua</strain>
    </source>
</reference>
<dbReference type="InterPro" id="IPR037026">
    <property type="entry name" value="Vgr_OB-fold_dom_sf"/>
</dbReference>